<keyword evidence="2" id="KW-1185">Reference proteome</keyword>
<dbReference type="Proteomes" id="UP000191554">
    <property type="component" value="Unassembled WGS sequence"/>
</dbReference>
<proteinExistence type="predicted"/>
<dbReference type="OrthoDB" id="2605415at2"/>
<protein>
    <submittedName>
        <fullName evidence="1">Uncharacterized protein</fullName>
    </submittedName>
</protein>
<evidence type="ECO:0000313" key="1">
    <source>
        <dbReference type="EMBL" id="OPX46340.1"/>
    </source>
</evidence>
<reference evidence="1 2" key="1">
    <citation type="submission" date="2017-03" db="EMBL/GenBank/DDBJ databases">
        <title>Genome sequence of Clostridium hungatei DSM 14427.</title>
        <authorList>
            <person name="Poehlein A."/>
            <person name="Daniel R."/>
        </authorList>
    </citation>
    <scope>NUCLEOTIDE SEQUENCE [LARGE SCALE GENOMIC DNA]</scope>
    <source>
        <strain evidence="1 2">DSM 14427</strain>
    </source>
</reference>
<evidence type="ECO:0000313" key="2">
    <source>
        <dbReference type="Proteomes" id="UP000191554"/>
    </source>
</evidence>
<comment type="caution">
    <text evidence="1">The sequence shown here is derived from an EMBL/GenBank/DDBJ whole genome shotgun (WGS) entry which is preliminary data.</text>
</comment>
<dbReference type="RefSeq" id="WP_080062658.1">
    <property type="nucleotide sequence ID" value="NZ_MZGX01000001.1"/>
</dbReference>
<organism evidence="1 2">
    <name type="scientific">Ruminiclostridium hungatei</name>
    <name type="common">Clostridium hungatei</name>
    <dbReference type="NCBI Taxonomy" id="48256"/>
    <lineage>
        <taxon>Bacteria</taxon>
        <taxon>Bacillati</taxon>
        <taxon>Bacillota</taxon>
        <taxon>Clostridia</taxon>
        <taxon>Eubacteriales</taxon>
        <taxon>Oscillospiraceae</taxon>
        <taxon>Ruminiclostridium</taxon>
    </lineage>
</organism>
<accession>A0A1V4SR37</accession>
<dbReference type="AlphaFoldDB" id="A0A1V4SR37"/>
<dbReference type="STRING" id="48256.CLHUN_01560"/>
<name>A0A1V4SR37_RUMHU</name>
<dbReference type="EMBL" id="MZGX01000001">
    <property type="protein sequence ID" value="OPX46340.1"/>
    <property type="molecule type" value="Genomic_DNA"/>
</dbReference>
<gene>
    <name evidence="1" type="ORF">CLHUN_01560</name>
</gene>
<sequence>MAKLNVEVEVDWLDESESLDDVIKSEVLHKVSKMIEDRLTAKALEKFESKVVECAEQIETRVVELSNKVIDDFVLTQRFPQPKNSYDDNPETKTIQEIFISKLDSCLTRSVDENGNYTTSSYSSKGTRLEWLTGKLAEKYADELVKKHVKDVKGHIEKYILDKVKGEILVQLSDSVLSKIDFSKIK</sequence>